<reference evidence="2" key="1">
    <citation type="submission" date="2022-11" db="EMBL/GenBank/DDBJ databases">
        <title>Genomic repertoires linked with pathogenic potency of arthritogenic Prevotella copri isolated from the gut of rheumatoid arthritis patients.</title>
        <authorList>
            <person name="Nii T."/>
            <person name="Maeda Y."/>
            <person name="Motooka D."/>
            <person name="Naito M."/>
            <person name="Matsumoto Y."/>
            <person name="Ogawa T."/>
            <person name="Oguro-Igashira E."/>
            <person name="Kishikawa T."/>
            <person name="Yamashita M."/>
            <person name="Koizumi S."/>
            <person name="Kurakawa T."/>
            <person name="Okumura R."/>
            <person name="Kayama H."/>
            <person name="Murakami M."/>
            <person name="Sakaguchi T."/>
            <person name="Das B."/>
            <person name="Nakamura S."/>
            <person name="Okada Y."/>
            <person name="Kumanogoh A."/>
            <person name="Takeda K."/>
        </authorList>
    </citation>
    <scope>NUCLEOTIDE SEQUENCE</scope>
    <source>
        <strain evidence="2">H012_8</strain>
    </source>
</reference>
<evidence type="ECO:0000313" key="2">
    <source>
        <dbReference type="EMBL" id="MCW4157232.1"/>
    </source>
</evidence>
<dbReference type="Gene3D" id="1.10.340.50">
    <property type="match status" value="1"/>
</dbReference>
<sequence>PSLRSDGDPRRGTRNPKYRIRHLALLWLATLMWHDVGMVDEQQRALFESTWRPRAPLAADCKTGPYRRRSRAVAEDLAYVEANPLVLRSITVIDRDTSDSDWAADLAGLPSPTWVAMNPHTTAGHIAYGLQSPVCLSDAAHRRPVRLLARIEEGLTTVLGGDVAYAGRIMKNPLSDAHTTIWGDGRLYGLHDLATALERLGALPAAGHPRQSVRRSEVGRNVALFDDTRQWAYRAVRRYWGGPASEWKAAVFSWAWSHNETVIAEAFTRGPLAAAEVTHVARSVARWTWRHMTPETWRNHQTAAARTMHDKRRQTTRATLREATR</sequence>
<comment type="caution">
    <text evidence="2">The sequence shown here is derived from an EMBL/GenBank/DDBJ whole genome shotgun (WGS) entry which is preliminary data.</text>
</comment>
<dbReference type="EMBL" id="JAPDVH010000004">
    <property type="protein sequence ID" value="MCW4157232.1"/>
    <property type="molecule type" value="Genomic_DNA"/>
</dbReference>
<dbReference type="AlphaFoldDB" id="A0AAW5ULZ6"/>
<gene>
    <name evidence="2" type="ORF">ONT23_17270</name>
</gene>
<protein>
    <submittedName>
        <fullName evidence="2">Replication initiation protein</fullName>
    </submittedName>
</protein>
<feature type="region of interest" description="Disordered" evidence="1">
    <location>
        <begin position="300"/>
        <end position="325"/>
    </location>
</feature>
<accession>A0AAW5ULZ6</accession>
<proteinExistence type="predicted"/>
<evidence type="ECO:0000313" key="3">
    <source>
        <dbReference type="Proteomes" id="UP001209168"/>
    </source>
</evidence>
<dbReference type="InterPro" id="IPR004322">
    <property type="entry name" value="Plasmid_replicase_bac"/>
</dbReference>
<dbReference type="Pfam" id="PF03090">
    <property type="entry name" value="Replicase"/>
    <property type="match status" value="1"/>
</dbReference>
<evidence type="ECO:0000256" key="1">
    <source>
        <dbReference type="SAM" id="MobiDB-lite"/>
    </source>
</evidence>
<feature type="non-terminal residue" evidence="2">
    <location>
        <position position="1"/>
    </location>
</feature>
<dbReference type="RefSeq" id="WP_264956734.1">
    <property type="nucleotide sequence ID" value="NZ_JAPDVH010000004.1"/>
</dbReference>
<name>A0AAW5ULZ6_9BACT</name>
<dbReference type="Proteomes" id="UP001209168">
    <property type="component" value="Unassembled WGS sequence"/>
</dbReference>
<organism evidence="2 3">
    <name type="scientific">Segatella copri</name>
    <dbReference type="NCBI Taxonomy" id="165179"/>
    <lineage>
        <taxon>Bacteria</taxon>
        <taxon>Pseudomonadati</taxon>
        <taxon>Bacteroidota</taxon>
        <taxon>Bacteroidia</taxon>
        <taxon>Bacteroidales</taxon>
        <taxon>Prevotellaceae</taxon>
        <taxon>Segatella</taxon>
    </lineage>
</organism>